<dbReference type="CDD" id="cd03388">
    <property type="entry name" value="PAP2_SPPase1"/>
    <property type="match status" value="1"/>
</dbReference>
<feature type="transmembrane region" description="Helical" evidence="2">
    <location>
        <begin position="238"/>
        <end position="258"/>
    </location>
</feature>
<comment type="caution">
    <text evidence="4">The sequence shown here is derived from an EMBL/GenBank/DDBJ whole genome shotgun (WGS) entry which is preliminary data.</text>
</comment>
<keyword evidence="2" id="KW-1133">Transmembrane helix</keyword>
<dbReference type="AlphaFoldDB" id="A0A9D3LVD4"/>
<evidence type="ECO:0000259" key="3">
    <source>
        <dbReference type="SMART" id="SM00014"/>
    </source>
</evidence>
<feature type="region of interest" description="Disordered" evidence="1">
    <location>
        <begin position="407"/>
        <end position="432"/>
    </location>
</feature>
<feature type="compositionally biased region" description="Basic and acidic residues" evidence="1">
    <location>
        <begin position="75"/>
        <end position="89"/>
    </location>
</feature>
<dbReference type="SUPFAM" id="SSF48317">
    <property type="entry name" value="Acid phosphatase/Vanadium-dependent haloperoxidase"/>
    <property type="match status" value="1"/>
</dbReference>
<gene>
    <name evidence="4" type="ORF">ANANG_G00242150</name>
</gene>
<feature type="transmembrane region" description="Helical" evidence="2">
    <location>
        <begin position="107"/>
        <end position="127"/>
    </location>
</feature>
<feature type="transmembrane region" description="Helical" evidence="2">
    <location>
        <begin position="182"/>
        <end position="201"/>
    </location>
</feature>
<sequence length="432" mass="47643">MNGAMFKFITYLQDSELVARFQRKCGLFAVEDEHRRACDQARLTEDYRNHDTTSNAALPRSRRGNGHLQGQLIGAEDHSGSSNYKDEVNGNKVDAPSGPQYQVRNVLLYYLFLVSAGLGQEVFYISFLPCIHWNLDPFLCRRLINMWTVVMYIGQVLKDMLKMPRPLSPPVVKLETRVNAEYGMPSTHAMAATAIFFTFLFSATHRFQFQFESGLLLAVVLSALVCLSRLYTGMHSALDVIGGALISVLLMLLTYPAWDAFDRLQLTSPLSPVVSVVLPFLLSYSYPELDHYSTTRGHHHHPGGGRRLLGRVLGERAARGDLRAPGGLPHPPPAADLGGAAFGGDALPDGRGSAAGHTARGEECQLVGTVLLAPGMCQRCPHAQAQRDRGPTRDRRWWAKFTRSCSTKPSGSWACSETGLLPEHSARTAPEH</sequence>
<evidence type="ECO:0000256" key="2">
    <source>
        <dbReference type="SAM" id="Phobius"/>
    </source>
</evidence>
<keyword evidence="2" id="KW-0472">Membrane</keyword>
<dbReference type="GO" id="GO:0005789">
    <property type="term" value="C:endoplasmic reticulum membrane"/>
    <property type="evidence" value="ECO:0007669"/>
    <property type="project" value="TreeGrafter"/>
</dbReference>
<dbReference type="EMBL" id="JAFIRN010000013">
    <property type="protein sequence ID" value="KAG5837694.1"/>
    <property type="molecule type" value="Genomic_DNA"/>
</dbReference>
<dbReference type="GO" id="GO:0042392">
    <property type="term" value="F:sphingosine-1-phosphate phosphatase activity"/>
    <property type="evidence" value="ECO:0007669"/>
    <property type="project" value="TreeGrafter"/>
</dbReference>
<feature type="domain" description="Phosphatidic acid phosphatase type 2/haloperoxidase" evidence="3">
    <location>
        <begin position="141"/>
        <end position="255"/>
    </location>
</feature>
<dbReference type="Proteomes" id="UP001044222">
    <property type="component" value="Chromosome 13"/>
</dbReference>
<feature type="region of interest" description="Disordered" evidence="1">
    <location>
        <begin position="321"/>
        <end position="357"/>
    </location>
</feature>
<dbReference type="Gene3D" id="1.20.144.10">
    <property type="entry name" value="Phosphatidic acid phosphatase type 2/haloperoxidase"/>
    <property type="match status" value="1"/>
</dbReference>
<evidence type="ECO:0000313" key="5">
    <source>
        <dbReference type="Proteomes" id="UP001044222"/>
    </source>
</evidence>
<proteinExistence type="predicted"/>
<evidence type="ECO:0000313" key="4">
    <source>
        <dbReference type="EMBL" id="KAG5837694.1"/>
    </source>
</evidence>
<reference evidence="4" key="1">
    <citation type="submission" date="2021-01" db="EMBL/GenBank/DDBJ databases">
        <title>A chromosome-scale assembly of European eel, Anguilla anguilla.</title>
        <authorList>
            <person name="Henkel C."/>
            <person name="Jong-Raadsen S.A."/>
            <person name="Dufour S."/>
            <person name="Weltzien F.-A."/>
            <person name="Palstra A.P."/>
            <person name="Pelster B."/>
            <person name="Spaink H.P."/>
            <person name="Van Den Thillart G.E."/>
            <person name="Jansen H."/>
            <person name="Zahm M."/>
            <person name="Klopp C."/>
            <person name="Cedric C."/>
            <person name="Louis A."/>
            <person name="Berthelot C."/>
            <person name="Parey E."/>
            <person name="Roest Crollius H."/>
            <person name="Montfort J."/>
            <person name="Robinson-Rechavi M."/>
            <person name="Bucao C."/>
            <person name="Bouchez O."/>
            <person name="Gislard M."/>
            <person name="Lluch J."/>
            <person name="Milhes M."/>
            <person name="Lampietro C."/>
            <person name="Lopez Roques C."/>
            <person name="Donnadieu C."/>
            <person name="Braasch I."/>
            <person name="Desvignes T."/>
            <person name="Postlethwait J."/>
            <person name="Bobe J."/>
            <person name="Guiguen Y."/>
            <person name="Dirks R."/>
        </authorList>
    </citation>
    <scope>NUCLEOTIDE SEQUENCE</scope>
    <source>
        <strain evidence="4">Tag_6206</strain>
        <tissue evidence="4">Liver</tissue>
    </source>
</reference>
<organism evidence="4 5">
    <name type="scientific">Anguilla anguilla</name>
    <name type="common">European freshwater eel</name>
    <name type="synonym">Muraena anguilla</name>
    <dbReference type="NCBI Taxonomy" id="7936"/>
    <lineage>
        <taxon>Eukaryota</taxon>
        <taxon>Metazoa</taxon>
        <taxon>Chordata</taxon>
        <taxon>Craniata</taxon>
        <taxon>Vertebrata</taxon>
        <taxon>Euteleostomi</taxon>
        <taxon>Actinopterygii</taxon>
        <taxon>Neopterygii</taxon>
        <taxon>Teleostei</taxon>
        <taxon>Anguilliformes</taxon>
        <taxon>Anguillidae</taxon>
        <taxon>Anguilla</taxon>
    </lineage>
</organism>
<protein>
    <recommendedName>
        <fullName evidence="3">Phosphatidic acid phosphatase type 2/haloperoxidase domain-containing protein</fullName>
    </recommendedName>
</protein>
<dbReference type="PANTHER" id="PTHR14969:SF14">
    <property type="entry name" value="SPHINGOSINE-1-PHOSPHATE PHOSPHATASE 2"/>
    <property type="match status" value="1"/>
</dbReference>
<keyword evidence="5" id="KW-1185">Reference proteome</keyword>
<dbReference type="SMART" id="SM00014">
    <property type="entry name" value="acidPPc"/>
    <property type="match status" value="1"/>
</dbReference>
<feature type="region of interest" description="Disordered" evidence="1">
    <location>
        <begin position="71"/>
        <end position="96"/>
    </location>
</feature>
<keyword evidence="2" id="KW-0812">Transmembrane</keyword>
<dbReference type="Pfam" id="PF01569">
    <property type="entry name" value="PAP2"/>
    <property type="match status" value="1"/>
</dbReference>
<feature type="transmembrane region" description="Helical" evidence="2">
    <location>
        <begin position="213"/>
        <end position="231"/>
    </location>
</feature>
<dbReference type="PANTHER" id="PTHR14969">
    <property type="entry name" value="SPHINGOSINE-1-PHOSPHATE PHOSPHOHYDROLASE"/>
    <property type="match status" value="1"/>
</dbReference>
<name>A0A9D3LVD4_ANGAN</name>
<dbReference type="GO" id="GO:0006670">
    <property type="term" value="P:sphingosine metabolic process"/>
    <property type="evidence" value="ECO:0007669"/>
    <property type="project" value="TreeGrafter"/>
</dbReference>
<accession>A0A9D3LVD4</accession>
<evidence type="ECO:0000256" key="1">
    <source>
        <dbReference type="SAM" id="MobiDB-lite"/>
    </source>
</evidence>
<dbReference type="InterPro" id="IPR000326">
    <property type="entry name" value="PAP2/HPO"/>
</dbReference>
<feature type="compositionally biased region" description="Low complexity" evidence="1">
    <location>
        <begin position="335"/>
        <end position="350"/>
    </location>
</feature>
<feature type="transmembrane region" description="Helical" evidence="2">
    <location>
        <begin position="143"/>
        <end position="161"/>
    </location>
</feature>
<dbReference type="InterPro" id="IPR036938">
    <property type="entry name" value="PAP2/HPO_sf"/>
</dbReference>